<evidence type="ECO:0000313" key="2">
    <source>
        <dbReference type="Proteomes" id="UP001206206"/>
    </source>
</evidence>
<dbReference type="EMBL" id="JANFNH010000011">
    <property type="protein sequence ID" value="MCQ4043004.1"/>
    <property type="molecule type" value="Genomic_DNA"/>
</dbReference>
<reference evidence="1 2" key="1">
    <citation type="submission" date="2022-06" db="EMBL/GenBank/DDBJ databases">
        <title>Draft genome sequence of type strain Streptomyces rubrisoli DSM 42083.</title>
        <authorList>
            <person name="Duangmal K."/>
            <person name="Klaysubun C."/>
        </authorList>
    </citation>
    <scope>NUCLEOTIDE SEQUENCE [LARGE SCALE GENOMIC DNA]</scope>
    <source>
        <strain evidence="1 2">DSM 42083</strain>
    </source>
</reference>
<protein>
    <submittedName>
        <fullName evidence="1">Uncharacterized protein</fullName>
    </submittedName>
</protein>
<proteinExistence type="predicted"/>
<keyword evidence="2" id="KW-1185">Reference proteome</keyword>
<dbReference type="RefSeq" id="WP_255927710.1">
    <property type="nucleotide sequence ID" value="NZ_JANFNH010000011.1"/>
</dbReference>
<evidence type="ECO:0000313" key="1">
    <source>
        <dbReference type="EMBL" id="MCQ4043004.1"/>
    </source>
</evidence>
<sequence>MIAVCLRCQDGIVTGELIHDLIAYEERPDADSEFVQLLRGAFRAEAFARMTDSYPPIGHTFPRYAGE</sequence>
<comment type="caution">
    <text evidence="1">The sequence shown here is derived from an EMBL/GenBank/DDBJ whole genome shotgun (WGS) entry which is preliminary data.</text>
</comment>
<name>A0ABT1PCC7_9ACTN</name>
<accession>A0ABT1PCC7</accession>
<dbReference type="Proteomes" id="UP001206206">
    <property type="component" value="Unassembled WGS sequence"/>
</dbReference>
<gene>
    <name evidence="1" type="ORF">NON19_13405</name>
</gene>
<organism evidence="1 2">
    <name type="scientific">Streptantibioticus rubrisoli</name>
    <dbReference type="NCBI Taxonomy" id="1387313"/>
    <lineage>
        <taxon>Bacteria</taxon>
        <taxon>Bacillati</taxon>
        <taxon>Actinomycetota</taxon>
        <taxon>Actinomycetes</taxon>
        <taxon>Kitasatosporales</taxon>
        <taxon>Streptomycetaceae</taxon>
        <taxon>Streptantibioticus</taxon>
    </lineage>
</organism>